<feature type="region of interest" description="Disordered" evidence="1">
    <location>
        <begin position="229"/>
        <end position="252"/>
    </location>
</feature>
<dbReference type="Proteomes" id="UP000444721">
    <property type="component" value="Unassembled WGS sequence"/>
</dbReference>
<name>A0A6A5BXX3_NAEFO</name>
<keyword evidence="3" id="KW-1185">Reference proteome</keyword>
<organism evidence="2 3">
    <name type="scientific">Naegleria fowleri</name>
    <name type="common">Brain eating amoeba</name>
    <dbReference type="NCBI Taxonomy" id="5763"/>
    <lineage>
        <taxon>Eukaryota</taxon>
        <taxon>Discoba</taxon>
        <taxon>Heterolobosea</taxon>
        <taxon>Tetramitia</taxon>
        <taxon>Eutetramitia</taxon>
        <taxon>Vahlkampfiidae</taxon>
        <taxon>Naegleria</taxon>
    </lineage>
</organism>
<dbReference type="OrthoDB" id="10457246at2759"/>
<proteinExistence type="predicted"/>
<feature type="compositionally biased region" description="Acidic residues" evidence="1">
    <location>
        <begin position="171"/>
        <end position="182"/>
    </location>
</feature>
<dbReference type="VEuPathDB" id="AmoebaDB:FDP41_002720"/>
<reference evidence="2 3" key="1">
    <citation type="journal article" date="2019" name="Sci. Rep.">
        <title>Nanopore sequencing improves the draft genome of the human pathogenic amoeba Naegleria fowleri.</title>
        <authorList>
            <person name="Liechti N."/>
            <person name="Schurch N."/>
            <person name="Bruggmann R."/>
            <person name="Wittwer M."/>
        </authorList>
    </citation>
    <scope>NUCLEOTIDE SEQUENCE [LARGE SCALE GENOMIC DNA]</scope>
    <source>
        <strain evidence="2 3">ATCC 30894</strain>
    </source>
</reference>
<dbReference type="VEuPathDB" id="AmoebaDB:NF0061820"/>
<sequence length="252" mass="30408">MVQRKGGRFGIETNQTLKYNSYINKLVKGGGEVYEWRDCYFKYPCLQNDSIGVSVPYSLDRHKRWEMLESPQVKELLTKHEYDPSYASKSVAVKSRVGQNRKEKIEQFETKCENKHKHIRRQYEKEQRKLKIEQKIMEEKQQQEKESNPTADHFESKSKSHPKRSKRQDEDNWEDEFEEEEPNVVLHEDHSNVPICSRINNQCELGTLEVYVPNREKIWKTNQFRDREHYYSNKETQPRNQKKKEFRDSVFL</sequence>
<feature type="compositionally biased region" description="Basic and acidic residues" evidence="1">
    <location>
        <begin position="243"/>
        <end position="252"/>
    </location>
</feature>
<dbReference type="VEuPathDB" id="AmoebaDB:NfTy_057050"/>
<dbReference type="EMBL" id="VFQX01000030">
    <property type="protein sequence ID" value="KAF0978205.1"/>
    <property type="molecule type" value="Genomic_DNA"/>
</dbReference>
<feature type="region of interest" description="Disordered" evidence="1">
    <location>
        <begin position="138"/>
        <end position="186"/>
    </location>
</feature>
<evidence type="ECO:0000313" key="3">
    <source>
        <dbReference type="Proteomes" id="UP000444721"/>
    </source>
</evidence>
<dbReference type="RefSeq" id="XP_044562918.1">
    <property type="nucleotide sequence ID" value="XM_044705946.1"/>
</dbReference>
<dbReference type="GeneID" id="68109938"/>
<gene>
    <name evidence="2" type="ORF">FDP41_002720</name>
</gene>
<comment type="caution">
    <text evidence="2">The sequence shown here is derived from an EMBL/GenBank/DDBJ whole genome shotgun (WGS) entry which is preliminary data.</text>
</comment>
<feature type="compositionally biased region" description="Basic and acidic residues" evidence="1">
    <location>
        <begin position="138"/>
        <end position="158"/>
    </location>
</feature>
<evidence type="ECO:0000313" key="2">
    <source>
        <dbReference type="EMBL" id="KAF0978205.1"/>
    </source>
</evidence>
<dbReference type="AlphaFoldDB" id="A0A6A5BXX3"/>
<evidence type="ECO:0000256" key="1">
    <source>
        <dbReference type="SAM" id="MobiDB-lite"/>
    </source>
</evidence>
<accession>A0A6A5BXX3</accession>
<protein>
    <submittedName>
        <fullName evidence="2">Uncharacterized protein</fullName>
    </submittedName>
</protein>